<organism evidence="9 10">
    <name type="scientific">Reticulibacter mediterranei</name>
    <dbReference type="NCBI Taxonomy" id="2778369"/>
    <lineage>
        <taxon>Bacteria</taxon>
        <taxon>Bacillati</taxon>
        <taxon>Chloroflexota</taxon>
        <taxon>Ktedonobacteria</taxon>
        <taxon>Ktedonobacterales</taxon>
        <taxon>Reticulibacteraceae</taxon>
        <taxon>Reticulibacter</taxon>
    </lineage>
</organism>
<feature type="transmembrane region" description="Helical" evidence="7">
    <location>
        <begin position="371"/>
        <end position="391"/>
    </location>
</feature>
<feature type="transmembrane region" description="Helical" evidence="7">
    <location>
        <begin position="159"/>
        <end position="180"/>
    </location>
</feature>
<feature type="transmembrane region" description="Helical" evidence="7">
    <location>
        <begin position="95"/>
        <end position="112"/>
    </location>
</feature>
<dbReference type="AlphaFoldDB" id="A0A8J3MX43"/>
<evidence type="ECO:0000256" key="4">
    <source>
        <dbReference type="ARBA" id="ARBA00022692"/>
    </source>
</evidence>
<gene>
    <name evidence="9" type="ORF">KSF_005970</name>
</gene>
<sequence>MFPRFSKRLRTFPKLALLINRNYTLLWLGGAISQIGDTLFTMMLILWIGTLLQNQSAAPLAVSGVVLAAALPALLIGPFAGVFVDRWPKQRTMRIMDALRAVLVCSLLPISGPLPLPLALKLTIIYLVVAVVSGLSQFFTPATRAILKEVVPQEQLTRASALTVGATTFSWAIGPAFAGICYVSLGARWAIALNAASFACSWVLVGRMRVSAAERRASAQSTSLWSVLTELREGLRFIQGQLQLRTLLLTQSLYSFGWGIVSVLALFYITQNIHVPMSLFGLVSTAPPIGGILGTVLVDRTAAKVGATRVYARALLFAGVMVVVSTVPNQVFIDLVGFTLIGIATMQAEALVGPLVLFATPSPLVGRVFSTLGTVTTLSSLLATFLSGYLSSTLLQGVVVHLPTGELNATNLLYIGAGVLIFMGGLLASRQFRKLQERNHMEMTYLKTDNRRSQHR</sequence>
<feature type="transmembrane region" description="Helical" evidence="7">
    <location>
        <begin position="124"/>
        <end position="147"/>
    </location>
</feature>
<proteinExistence type="predicted"/>
<evidence type="ECO:0000256" key="6">
    <source>
        <dbReference type="ARBA" id="ARBA00023136"/>
    </source>
</evidence>
<feature type="transmembrane region" description="Helical" evidence="7">
    <location>
        <begin position="246"/>
        <end position="269"/>
    </location>
</feature>
<dbReference type="Gene3D" id="1.20.1250.20">
    <property type="entry name" value="MFS general substrate transporter like domains"/>
    <property type="match status" value="2"/>
</dbReference>
<keyword evidence="5 7" id="KW-1133">Transmembrane helix</keyword>
<feature type="transmembrane region" description="Helical" evidence="7">
    <location>
        <begin position="186"/>
        <end position="205"/>
    </location>
</feature>
<feature type="transmembrane region" description="Helical" evidence="7">
    <location>
        <begin position="275"/>
        <end position="298"/>
    </location>
</feature>
<evidence type="ECO:0000256" key="5">
    <source>
        <dbReference type="ARBA" id="ARBA00022989"/>
    </source>
</evidence>
<dbReference type="PROSITE" id="PS50850">
    <property type="entry name" value="MFS"/>
    <property type="match status" value="1"/>
</dbReference>
<dbReference type="InterPro" id="IPR020846">
    <property type="entry name" value="MFS_dom"/>
</dbReference>
<accession>A0A8J3MX43</accession>
<dbReference type="SUPFAM" id="SSF103473">
    <property type="entry name" value="MFS general substrate transporter"/>
    <property type="match status" value="1"/>
</dbReference>
<keyword evidence="6 7" id="KW-0472">Membrane</keyword>
<dbReference type="RefSeq" id="WP_220201503.1">
    <property type="nucleotide sequence ID" value="NZ_BNJK01000001.1"/>
</dbReference>
<comment type="caution">
    <text evidence="9">The sequence shown here is derived from an EMBL/GenBank/DDBJ whole genome shotgun (WGS) entry which is preliminary data.</text>
</comment>
<dbReference type="GO" id="GO:0005886">
    <property type="term" value="C:plasma membrane"/>
    <property type="evidence" value="ECO:0007669"/>
    <property type="project" value="UniProtKB-SubCell"/>
</dbReference>
<dbReference type="GO" id="GO:0022857">
    <property type="term" value="F:transmembrane transporter activity"/>
    <property type="evidence" value="ECO:0007669"/>
    <property type="project" value="InterPro"/>
</dbReference>
<evidence type="ECO:0000313" key="9">
    <source>
        <dbReference type="EMBL" id="GHO90549.1"/>
    </source>
</evidence>
<evidence type="ECO:0000259" key="8">
    <source>
        <dbReference type="PROSITE" id="PS50850"/>
    </source>
</evidence>
<dbReference type="EMBL" id="BNJK01000001">
    <property type="protein sequence ID" value="GHO90549.1"/>
    <property type="molecule type" value="Genomic_DNA"/>
</dbReference>
<keyword evidence="4 7" id="KW-0812">Transmembrane</keyword>
<evidence type="ECO:0000256" key="3">
    <source>
        <dbReference type="ARBA" id="ARBA00022475"/>
    </source>
</evidence>
<dbReference type="Pfam" id="PF05977">
    <property type="entry name" value="MFS_3"/>
    <property type="match status" value="1"/>
</dbReference>
<evidence type="ECO:0000313" key="10">
    <source>
        <dbReference type="Proteomes" id="UP000597444"/>
    </source>
</evidence>
<dbReference type="InterPro" id="IPR036259">
    <property type="entry name" value="MFS_trans_sf"/>
</dbReference>
<dbReference type="PANTHER" id="PTHR23513:SF6">
    <property type="entry name" value="MAJOR FACILITATOR SUPERFAMILY ASSOCIATED DOMAIN-CONTAINING PROTEIN"/>
    <property type="match status" value="1"/>
</dbReference>
<feature type="transmembrane region" description="Helical" evidence="7">
    <location>
        <begin position="25"/>
        <end position="48"/>
    </location>
</feature>
<protein>
    <submittedName>
        <fullName evidence="9">MFS transporter</fullName>
    </submittedName>
</protein>
<evidence type="ECO:0000256" key="1">
    <source>
        <dbReference type="ARBA" id="ARBA00004651"/>
    </source>
</evidence>
<dbReference type="InterPro" id="IPR010290">
    <property type="entry name" value="TM_effector"/>
</dbReference>
<feature type="transmembrane region" description="Helical" evidence="7">
    <location>
        <begin position="310"/>
        <end position="329"/>
    </location>
</feature>
<dbReference type="CDD" id="cd06173">
    <property type="entry name" value="MFS_MefA_like"/>
    <property type="match status" value="1"/>
</dbReference>
<feature type="transmembrane region" description="Helical" evidence="7">
    <location>
        <begin position="60"/>
        <end position="83"/>
    </location>
</feature>
<keyword evidence="2" id="KW-0813">Transport</keyword>
<comment type="subcellular location">
    <subcellularLocation>
        <location evidence="1">Cell membrane</location>
        <topology evidence="1">Multi-pass membrane protein</topology>
    </subcellularLocation>
</comment>
<feature type="domain" description="Major facilitator superfamily (MFS) profile" evidence="8">
    <location>
        <begin position="243"/>
        <end position="456"/>
    </location>
</feature>
<feature type="transmembrane region" description="Helical" evidence="7">
    <location>
        <begin position="411"/>
        <end position="428"/>
    </location>
</feature>
<feature type="transmembrane region" description="Helical" evidence="7">
    <location>
        <begin position="335"/>
        <end position="359"/>
    </location>
</feature>
<dbReference type="Proteomes" id="UP000597444">
    <property type="component" value="Unassembled WGS sequence"/>
</dbReference>
<reference evidence="9" key="1">
    <citation type="submission" date="2020-10" db="EMBL/GenBank/DDBJ databases">
        <title>Taxonomic study of unclassified bacteria belonging to the class Ktedonobacteria.</title>
        <authorList>
            <person name="Yabe S."/>
            <person name="Wang C.M."/>
            <person name="Zheng Y."/>
            <person name="Sakai Y."/>
            <person name="Cavaletti L."/>
            <person name="Monciardini P."/>
            <person name="Donadio S."/>
        </authorList>
    </citation>
    <scope>NUCLEOTIDE SEQUENCE</scope>
    <source>
        <strain evidence="9">ID150040</strain>
    </source>
</reference>
<evidence type="ECO:0000256" key="7">
    <source>
        <dbReference type="SAM" id="Phobius"/>
    </source>
</evidence>
<name>A0A8J3MX43_9CHLR</name>
<evidence type="ECO:0000256" key="2">
    <source>
        <dbReference type="ARBA" id="ARBA00022448"/>
    </source>
</evidence>
<dbReference type="PANTHER" id="PTHR23513">
    <property type="entry name" value="INTEGRAL MEMBRANE EFFLUX PROTEIN-RELATED"/>
    <property type="match status" value="1"/>
</dbReference>
<keyword evidence="3" id="KW-1003">Cell membrane</keyword>
<keyword evidence="10" id="KW-1185">Reference proteome</keyword>